<evidence type="ECO:0000313" key="5">
    <source>
        <dbReference type="EMBL" id="KAL0345232.1"/>
    </source>
</evidence>
<evidence type="ECO:0000256" key="2">
    <source>
        <dbReference type="PROSITE-ProRule" id="PRU00663"/>
    </source>
</evidence>
<dbReference type="InterPro" id="IPR038937">
    <property type="entry name" value="RopGEF"/>
</dbReference>
<dbReference type="InterPro" id="IPR005512">
    <property type="entry name" value="PRONE_dom"/>
</dbReference>
<feature type="region of interest" description="Disordered" evidence="3">
    <location>
        <begin position="308"/>
        <end position="385"/>
    </location>
</feature>
<dbReference type="GO" id="GO:0005085">
    <property type="term" value="F:guanyl-nucleotide exchange factor activity"/>
    <property type="evidence" value="ECO:0007669"/>
    <property type="project" value="UniProtKB-UniRule"/>
</dbReference>
<feature type="compositionally biased region" description="Low complexity" evidence="3">
    <location>
        <begin position="334"/>
        <end position="344"/>
    </location>
</feature>
<name>A0AAW2NP20_SESRA</name>
<dbReference type="PROSITE" id="PS51334">
    <property type="entry name" value="PRONE"/>
    <property type="match status" value="1"/>
</dbReference>
<comment type="caution">
    <text evidence="5">The sequence shown here is derived from an EMBL/GenBank/DDBJ whole genome shotgun (WGS) entry which is preliminary data.</text>
</comment>
<dbReference type="FunFam" id="1.20.58.2010:FF:000001">
    <property type="entry name" value="Rop guanine nucleotide exchange factor 14"/>
    <property type="match status" value="1"/>
</dbReference>
<organism evidence="5">
    <name type="scientific">Sesamum radiatum</name>
    <name type="common">Black benniseed</name>
    <dbReference type="NCBI Taxonomy" id="300843"/>
    <lineage>
        <taxon>Eukaryota</taxon>
        <taxon>Viridiplantae</taxon>
        <taxon>Streptophyta</taxon>
        <taxon>Embryophyta</taxon>
        <taxon>Tracheophyta</taxon>
        <taxon>Spermatophyta</taxon>
        <taxon>Magnoliopsida</taxon>
        <taxon>eudicotyledons</taxon>
        <taxon>Gunneridae</taxon>
        <taxon>Pentapetalae</taxon>
        <taxon>asterids</taxon>
        <taxon>lamiids</taxon>
        <taxon>Lamiales</taxon>
        <taxon>Pedaliaceae</taxon>
        <taxon>Sesamum</taxon>
    </lineage>
</organism>
<evidence type="ECO:0000256" key="3">
    <source>
        <dbReference type="SAM" id="MobiDB-lite"/>
    </source>
</evidence>
<accession>A0AAW2NP20</accession>
<gene>
    <name evidence="5" type="ORF">Sradi_4354500</name>
</gene>
<dbReference type="AlphaFoldDB" id="A0AAW2NP20"/>
<reference evidence="5" key="1">
    <citation type="submission" date="2020-06" db="EMBL/GenBank/DDBJ databases">
        <authorList>
            <person name="Li T."/>
            <person name="Hu X."/>
            <person name="Zhang T."/>
            <person name="Song X."/>
            <person name="Zhang H."/>
            <person name="Dai N."/>
            <person name="Sheng W."/>
            <person name="Hou X."/>
            <person name="Wei L."/>
        </authorList>
    </citation>
    <scope>NUCLEOTIDE SEQUENCE</scope>
    <source>
        <strain evidence="5">G02</strain>
        <tissue evidence="5">Leaf</tissue>
    </source>
</reference>
<dbReference type="EMBL" id="JACGWJ010000019">
    <property type="protein sequence ID" value="KAL0345232.1"/>
    <property type="molecule type" value="Genomic_DNA"/>
</dbReference>
<sequence length="413" mass="46642">MSPERKARWKKEIGWLLSVTDYIVEFVASEQKSKDGTSMEIMTTQQRRDLLMNIPALKKLDAMLLATLDNFTNQHDFWYVSKDADESEKGVQRGDKWWLPTVKVPPNGLSEESRQFLQKQKESVNQVLKASMAINAQILSDIDIPENYIESLPRNGKASLGESIYRSITVEFFDPQQFLSTMDLSSEHKVLDLKNRIEASIVIWKRKMHQKDAKSGWGLAVSAEKRELFEERAETILLLLKHQFPGLPQSSLDISKIQYNRDVGMSVLESYSRVLETLANTVMSRIEDVLYADSVAQNPSLAVVKLEQPTDALPSPTISNPQNPEEEAEKMLSPAPAAAPETPTSMTLSDFMGWKDEPAEPEVVKSSPTPTMETPAKEEEDNGPFKYASSTLKKYLYIDKIDMTGLKSPIARH</sequence>
<dbReference type="FunFam" id="1.20.58.1310:FF:000001">
    <property type="entry name" value="Rop guanine nucleotide exchange factor 9"/>
    <property type="match status" value="1"/>
</dbReference>
<evidence type="ECO:0000256" key="1">
    <source>
        <dbReference type="ARBA" id="ARBA00022658"/>
    </source>
</evidence>
<dbReference type="Gene3D" id="1.20.58.1310">
    <property type="entry name" value="PRONE domain, subdomain 2"/>
    <property type="match status" value="1"/>
</dbReference>
<dbReference type="PANTHER" id="PTHR33101:SF10">
    <property type="entry name" value="ROP GUANINE NUCLEOTIDE EXCHANGE FACTOR 12"/>
    <property type="match status" value="1"/>
</dbReference>
<dbReference type="Pfam" id="PF03759">
    <property type="entry name" value="PRONE"/>
    <property type="match status" value="1"/>
</dbReference>
<dbReference type="Gene3D" id="1.20.58.2010">
    <property type="entry name" value="PRONE domain, subdomain 1"/>
    <property type="match status" value="1"/>
</dbReference>
<protein>
    <submittedName>
        <fullName evidence="5">Rho guanine nucleotide exchange factor 8</fullName>
    </submittedName>
</protein>
<proteinExistence type="predicted"/>
<keyword evidence="1 2" id="KW-0344">Guanine-nucleotide releasing factor</keyword>
<reference evidence="5" key="2">
    <citation type="journal article" date="2024" name="Plant">
        <title>Genomic evolution and insights into agronomic trait innovations of Sesamum species.</title>
        <authorList>
            <person name="Miao H."/>
            <person name="Wang L."/>
            <person name="Qu L."/>
            <person name="Liu H."/>
            <person name="Sun Y."/>
            <person name="Le M."/>
            <person name="Wang Q."/>
            <person name="Wei S."/>
            <person name="Zheng Y."/>
            <person name="Lin W."/>
            <person name="Duan Y."/>
            <person name="Cao H."/>
            <person name="Xiong S."/>
            <person name="Wang X."/>
            <person name="Wei L."/>
            <person name="Li C."/>
            <person name="Ma Q."/>
            <person name="Ju M."/>
            <person name="Zhao R."/>
            <person name="Li G."/>
            <person name="Mu C."/>
            <person name="Tian Q."/>
            <person name="Mei H."/>
            <person name="Zhang T."/>
            <person name="Gao T."/>
            <person name="Zhang H."/>
        </authorList>
    </citation>
    <scope>NUCLEOTIDE SEQUENCE</scope>
    <source>
        <strain evidence="5">G02</strain>
    </source>
</reference>
<evidence type="ECO:0000259" key="4">
    <source>
        <dbReference type="PROSITE" id="PS51334"/>
    </source>
</evidence>
<feature type="domain" description="PRONE" evidence="4">
    <location>
        <begin position="1"/>
        <end position="303"/>
    </location>
</feature>
<dbReference type="PANTHER" id="PTHR33101">
    <property type="entry name" value="ROP GUANINE NUCLEOTIDE EXCHANGE FACTOR 1"/>
    <property type="match status" value="1"/>
</dbReference>